<keyword evidence="4" id="KW-0862">Zinc</keyword>
<dbReference type="GO" id="GO:0006508">
    <property type="term" value="P:proteolysis"/>
    <property type="evidence" value="ECO:0007669"/>
    <property type="project" value="UniProtKB-KW"/>
</dbReference>
<keyword evidence="1" id="KW-0645">Protease</keyword>
<dbReference type="GO" id="GO:0031012">
    <property type="term" value="C:extracellular matrix"/>
    <property type="evidence" value="ECO:0007669"/>
    <property type="project" value="InterPro"/>
</dbReference>
<evidence type="ECO:0000256" key="3">
    <source>
        <dbReference type="ARBA" id="ARBA00022801"/>
    </source>
</evidence>
<evidence type="ECO:0000313" key="8">
    <source>
        <dbReference type="Proteomes" id="UP000051647"/>
    </source>
</evidence>
<dbReference type="Proteomes" id="UP000051647">
    <property type="component" value="Unassembled WGS sequence"/>
</dbReference>
<reference evidence="7 8" key="1">
    <citation type="journal article" date="2015" name="Genome Announc.">
        <title>Expanding the biotechnology potential of lactobacilli through comparative genomics of 213 strains and associated genera.</title>
        <authorList>
            <person name="Sun Z."/>
            <person name="Harris H.M."/>
            <person name="McCann A."/>
            <person name="Guo C."/>
            <person name="Argimon S."/>
            <person name="Zhang W."/>
            <person name="Yang X."/>
            <person name="Jeffery I.B."/>
            <person name="Cooney J.C."/>
            <person name="Kagawa T.F."/>
            <person name="Liu W."/>
            <person name="Song Y."/>
            <person name="Salvetti E."/>
            <person name="Wrobel A."/>
            <person name="Rasinkangas P."/>
            <person name="Parkhill J."/>
            <person name="Rea M.C."/>
            <person name="O'Sullivan O."/>
            <person name="Ritari J."/>
            <person name="Douillard F.P."/>
            <person name="Paul Ross R."/>
            <person name="Yang R."/>
            <person name="Briner A.E."/>
            <person name="Felis G.E."/>
            <person name="de Vos W.M."/>
            <person name="Barrangou R."/>
            <person name="Klaenhammer T.R."/>
            <person name="Caufield P.W."/>
            <person name="Cui Y."/>
            <person name="Zhang H."/>
            <person name="O'Toole P.W."/>
        </authorList>
    </citation>
    <scope>NUCLEOTIDE SEQUENCE [LARGE SCALE GENOMIC DNA]</scope>
    <source>
        <strain evidence="7 8">DSM 14857</strain>
    </source>
</reference>
<dbReference type="InterPro" id="IPR001818">
    <property type="entry name" value="Pept_M10_metallopeptidase"/>
</dbReference>
<dbReference type="PATRIC" id="fig|1423815.3.peg.1964"/>
<keyword evidence="2" id="KW-0479">Metal-binding</keyword>
<dbReference type="GO" id="GO:0008270">
    <property type="term" value="F:zinc ion binding"/>
    <property type="evidence" value="ECO:0007669"/>
    <property type="project" value="InterPro"/>
</dbReference>
<evidence type="ECO:0000313" key="7">
    <source>
        <dbReference type="EMBL" id="KRL67327.1"/>
    </source>
</evidence>
<proteinExistence type="predicted"/>
<dbReference type="SUPFAM" id="SSF55486">
    <property type="entry name" value="Metalloproteases ('zincins'), catalytic domain"/>
    <property type="match status" value="1"/>
</dbReference>
<dbReference type="InterPro" id="IPR024079">
    <property type="entry name" value="MetalloPept_cat_dom_sf"/>
</dbReference>
<dbReference type="OrthoDB" id="2148705at2"/>
<evidence type="ECO:0000256" key="5">
    <source>
        <dbReference type="SAM" id="SignalP"/>
    </source>
</evidence>
<gene>
    <name evidence="7" type="ORF">FC27_GL001916</name>
</gene>
<name>A0A0R1SDM9_9LACO</name>
<dbReference type="RefSeq" id="WP_010625298.1">
    <property type="nucleotide sequence ID" value="NZ_AZFA01000006.1"/>
</dbReference>
<dbReference type="InterPro" id="IPR006026">
    <property type="entry name" value="Peptidase_Metallo"/>
</dbReference>
<dbReference type="AlphaFoldDB" id="A0A0R1SDM9"/>
<dbReference type="SMART" id="SM00235">
    <property type="entry name" value="ZnMc"/>
    <property type="match status" value="1"/>
</dbReference>
<dbReference type="EMBL" id="AZFA01000006">
    <property type="protein sequence ID" value="KRL67327.1"/>
    <property type="molecule type" value="Genomic_DNA"/>
</dbReference>
<keyword evidence="3" id="KW-0378">Hydrolase</keyword>
<sequence>MKKFKNIVLLTMAGLILTPLVSVTNAQATVEDEFPLEVSRTTQTQKNYNSTNISTSDITQNEHFANNTIAYYITPGIASGVQKDIRAAALEWNINTKVNLYETTNKSQAAIVFTNKGTDSSENGLTSNTINRSKGYKEVVSSSIDLSKNTIPQNSLSVMGRRVAEHELGHALGLKDTKTDQTGSIMWYRTPQTDITAKDIAAINLYYK</sequence>
<feature type="signal peptide" evidence="5">
    <location>
        <begin position="1"/>
        <end position="28"/>
    </location>
</feature>
<comment type="caution">
    <text evidence="7">The sequence shown here is derived from an EMBL/GenBank/DDBJ whole genome shotgun (WGS) entry which is preliminary data.</text>
</comment>
<feature type="domain" description="Peptidase metallopeptidase" evidence="6">
    <location>
        <begin position="61"/>
        <end position="202"/>
    </location>
</feature>
<dbReference type="Pfam" id="PF00413">
    <property type="entry name" value="Peptidase_M10"/>
    <property type="match status" value="1"/>
</dbReference>
<evidence type="ECO:0000256" key="2">
    <source>
        <dbReference type="ARBA" id="ARBA00022723"/>
    </source>
</evidence>
<protein>
    <submittedName>
        <fullName evidence="7">Extracellular zinc metalloproteinase</fullName>
    </submittedName>
</protein>
<organism evidence="7 8">
    <name type="scientific">Companilactobacillus versmoldensis DSM 14857 = KCTC 3814</name>
    <dbReference type="NCBI Taxonomy" id="1423815"/>
    <lineage>
        <taxon>Bacteria</taxon>
        <taxon>Bacillati</taxon>
        <taxon>Bacillota</taxon>
        <taxon>Bacilli</taxon>
        <taxon>Lactobacillales</taxon>
        <taxon>Lactobacillaceae</taxon>
        <taxon>Companilactobacillus</taxon>
    </lineage>
</organism>
<dbReference type="Gene3D" id="3.40.390.10">
    <property type="entry name" value="Collagenase (Catalytic Domain)"/>
    <property type="match status" value="1"/>
</dbReference>
<dbReference type="GO" id="GO:0004222">
    <property type="term" value="F:metalloendopeptidase activity"/>
    <property type="evidence" value="ECO:0007669"/>
    <property type="project" value="InterPro"/>
</dbReference>
<evidence type="ECO:0000259" key="6">
    <source>
        <dbReference type="SMART" id="SM00235"/>
    </source>
</evidence>
<keyword evidence="8" id="KW-1185">Reference proteome</keyword>
<feature type="chain" id="PRO_5006410496" evidence="5">
    <location>
        <begin position="29"/>
        <end position="208"/>
    </location>
</feature>
<evidence type="ECO:0000256" key="4">
    <source>
        <dbReference type="ARBA" id="ARBA00022833"/>
    </source>
</evidence>
<evidence type="ECO:0000256" key="1">
    <source>
        <dbReference type="ARBA" id="ARBA00022670"/>
    </source>
</evidence>
<accession>A0A0R1SDM9</accession>
<keyword evidence="5" id="KW-0732">Signal</keyword>
<dbReference type="STRING" id="1423815.FC27_GL001916"/>